<name>A0A344J6J7_9GAMM</name>
<evidence type="ECO:0000256" key="16">
    <source>
        <dbReference type="HAMAP-Rule" id="MF_00913"/>
    </source>
</evidence>
<evidence type="ECO:0000256" key="7">
    <source>
        <dbReference type="ARBA" id="ARBA00022692"/>
    </source>
</evidence>
<comment type="function">
    <text evidence="16">Peptidoglycan polymerase that is essential for cell division.</text>
</comment>
<keyword evidence="5 16" id="KW-0328">Glycosyltransferase</keyword>
<keyword evidence="3 16" id="KW-1003">Cell membrane</keyword>
<dbReference type="GO" id="GO:0008360">
    <property type="term" value="P:regulation of cell shape"/>
    <property type="evidence" value="ECO:0007669"/>
    <property type="project" value="UniProtKB-KW"/>
</dbReference>
<keyword evidence="8 16" id="KW-0133">Cell shape</keyword>
<dbReference type="HAMAP" id="MF_00913">
    <property type="entry name" value="PGT_FtsW_proteobact"/>
    <property type="match status" value="1"/>
</dbReference>
<protein>
    <recommendedName>
        <fullName evidence="16">Probable peptidoglycan glycosyltransferase FtsW</fullName>
        <shortName evidence="16">PGT</shortName>
        <ecNumber evidence="16">2.4.99.28</ecNumber>
    </recommendedName>
    <alternativeName>
        <fullName evidence="16">Cell division protein FtsW</fullName>
    </alternativeName>
    <alternativeName>
        <fullName evidence="16">Cell wall polymerase</fullName>
    </alternativeName>
    <alternativeName>
        <fullName evidence="16">Peptidoglycan polymerase</fullName>
        <shortName evidence="16">PG polymerase</shortName>
    </alternativeName>
</protein>
<dbReference type="GO" id="GO:0008955">
    <property type="term" value="F:peptidoglycan glycosyltransferase activity"/>
    <property type="evidence" value="ECO:0007669"/>
    <property type="project" value="UniProtKB-UniRule"/>
</dbReference>
<dbReference type="GO" id="GO:0043093">
    <property type="term" value="P:FtsZ-dependent cytokinesis"/>
    <property type="evidence" value="ECO:0007669"/>
    <property type="project" value="UniProtKB-UniRule"/>
</dbReference>
<feature type="transmembrane region" description="Helical" evidence="16">
    <location>
        <begin position="281"/>
        <end position="305"/>
    </location>
</feature>
<dbReference type="KEGG" id="lue:DCD74_08145"/>
<dbReference type="RefSeq" id="WP_112926870.1">
    <property type="nucleotide sequence ID" value="NZ_CP029556.1"/>
</dbReference>
<comment type="similarity">
    <text evidence="14 16">Belongs to the SEDS family. FtsW subfamily.</text>
</comment>
<keyword evidence="19" id="KW-1185">Reference proteome</keyword>
<dbReference type="PANTHER" id="PTHR30474">
    <property type="entry name" value="CELL CYCLE PROTEIN"/>
    <property type="match status" value="1"/>
</dbReference>
<feature type="transmembrane region" description="Helical" evidence="16">
    <location>
        <begin position="64"/>
        <end position="81"/>
    </location>
</feature>
<dbReference type="GO" id="GO:0015648">
    <property type="term" value="F:lipid-linked peptidoglycan transporter activity"/>
    <property type="evidence" value="ECO:0007669"/>
    <property type="project" value="TreeGrafter"/>
</dbReference>
<evidence type="ECO:0000256" key="17">
    <source>
        <dbReference type="SAM" id="MobiDB-lite"/>
    </source>
</evidence>
<evidence type="ECO:0000256" key="11">
    <source>
        <dbReference type="ARBA" id="ARBA00023136"/>
    </source>
</evidence>
<evidence type="ECO:0000256" key="4">
    <source>
        <dbReference type="ARBA" id="ARBA00022618"/>
    </source>
</evidence>
<keyword evidence="7 16" id="KW-0812">Transmembrane</keyword>
<accession>A0A344J6J7</accession>
<dbReference type="GO" id="GO:0005886">
    <property type="term" value="C:plasma membrane"/>
    <property type="evidence" value="ECO:0007669"/>
    <property type="project" value="UniProtKB-SubCell"/>
</dbReference>
<evidence type="ECO:0000256" key="13">
    <source>
        <dbReference type="ARBA" id="ARBA00023316"/>
    </source>
</evidence>
<evidence type="ECO:0000256" key="5">
    <source>
        <dbReference type="ARBA" id="ARBA00022676"/>
    </source>
</evidence>
<evidence type="ECO:0000256" key="10">
    <source>
        <dbReference type="ARBA" id="ARBA00022989"/>
    </source>
</evidence>
<dbReference type="NCBIfam" id="TIGR02614">
    <property type="entry name" value="ftsW"/>
    <property type="match status" value="1"/>
</dbReference>
<dbReference type="EC" id="2.4.99.28" evidence="16"/>
<evidence type="ECO:0000256" key="1">
    <source>
        <dbReference type="ARBA" id="ARBA00004651"/>
    </source>
</evidence>
<dbReference type="AlphaFoldDB" id="A0A344J6J7"/>
<dbReference type="InterPro" id="IPR013437">
    <property type="entry name" value="FtsW"/>
</dbReference>
<keyword evidence="4 16" id="KW-0132">Cell division</keyword>
<evidence type="ECO:0000313" key="19">
    <source>
        <dbReference type="Proteomes" id="UP000251842"/>
    </source>
</evidence>
<dbReference type="UniPathway" id="UPA00219"/>
<dbReference type="InterPro" id="IPR001182">
    <property type="entry name" value="FtsW/RodA"/>
</dbReference>
<evidence type="ECO:0000256" key="2">
    <source>
        <dbReference type="ARBA" id="ARBA00004752"/>
    </source>
</evidence>
<reference evidence="19" key="1">
    <citation type="submission" date="2018-05" db="EMBL/GenBank/DDBJ databases">
        <title>Luteimonas pekinense sp. nov., isolated from human Meibomian gland secretions, Beijing, China.</title>
        <authorList>
            <person name="Wen T."/>
            <person name="Bai H."/>
            <person name="Lv H."/>
        </authorList>
    </citation>
    <scope>NUCLEOTIDE SEQUENCE [LARGE SCALE GENOMIC DNA]</scope>
    <source>
        <strain evidence="19">83-4</strain>
    </source>
</reference>
<evidence type="ECO:0000256" key="6">
    <source>
        <dbReference type="ARBA" id="ARBA00022679"/>
    </source>
</evidence>
<proteinExistence type="inferred from homology"/>
<comment type="pathway">
    <text evidence="2 16">Cell wall biogenesis; peptidoglycan biosynthesis.</text>
</comment>
<evidence type="ECO:0000313" key="18">
    <source>
        <dbReference type="EMBL" id="AXA84657.1"/>
    </source>
</evidence>
<keyword evidence="13 16" id="KW-0961">Cell wall biogenesis/degradation</keyword>
<evidence type="ECO:0000256" key="8">
    <source>
        <dbReference type="ARBA" id="ARBA00022960"/>
    </source>
</evidence>
<organism evidence="18 19">
    <name type="scientific">Solilutibacter oculi</name>
    <dbReference type="NCBI Taxonomy" id="2698682"/>
    <lineage>
        <taxon>Bacteria</taxon>
        <taxon>Pseudomonadati</taxon>
        <taxon>Pseudomonadota</taxon>
        <taxon>Gammaproteobacteria</taxon>
        <taxon>Lysobacterales</taxon>
        <taxon>Lysobacteraceae</taxon>
        <taxon>Solilutibacter</taxon>
    </lineage>
</organism>
<keyword evidence="9 16" id="KW-0573">Peptidoglycan synthesis</keyword>
<comment type="catalytic activity">
    <reaction evidence="15 16">
        <text>[GlcNAc-(1-&gt;4)-Mur2Ac(oyl-L-Ala-gamma-D-Glu-L-Lys-D-Ala-D-Ala)](n)-di-trans,octa-cis-undecaprenyl diphosphate + beta-D-GlcNAc-(1-&gt;4)-Mur2Ac(oyl-L-Ala-gamma-D-Glu-L-Lys-D-Ala-D-Ala)-di-trans,octa-cis-undecaprenyl diphosphate = [GlcNAc-(1-&gt;4)-Mur2Ac(oyl-L-Ala-gamma-D-Glu-L-Lys-D-Ala-D-Ala)](n+1)-di-trans,octa-cis-undecaprenyl diphosphate + di-trans,octa-cis-undecaprenyl diphosphate + H(+)</text>
        <dbReference type="Rhea" id="RHEA:23708"/>
        <dbReference type="Rhea" id="RHEA-COMP:9602"/>
        <dbReference type="Rhea" id="RHEA-COMP:9603"/>
        <dbReference type="ChEBI" id="CHEBI:15378"/>
        <dbReference type="ChEBI" id="CHEBI:58405"/>
        <dbReference type="ChEBI" id="CHEBI:60033"/>
        <dbReference type="ChEBI" id="CHEBI:78435"/>
        <dbReference type="EC" id="2.4.99.28"/>
    </reaction>
</comment>
<dbReference type="GO" id="GO:0009252">
    <property type="term" value="P:peptidoglycan biosynthetic process"/>
    <property type="evidence" value="ECO:0007669"/>
    <property type="project" value="UniProtKB-UniRule"/>
</dbReference>
<dbReference type="OrthoDB" id="9768187at2"/>
<feature type="transmembrane region" description="Helical" evidence="16">
    <location>
        <begin position="183"/>
        <end position="200"/>
    </location>
</feature>
<evidence type="ECO:0000256" key="12">
    <source>
        <dbReference type="ARBA" id="ARBA00023306"/>
    </source>
</evidence>
<feature type="transmembrane region" description="Helical" evidence="16">
    <location>
        <begin position="25"/>
        <end position="44"/>
    </location>
</feature>
<dbReference type="GO" id="GO:0071555">
    <property type="term" value="P:cell wall organization"/>
    <property type="evidence" value="ECO:0007669"/>
    <property type="project" value="UniProtKB-KW"/>
</dbReference>
<evidence type="ECO:0000256" key="3">
    <source>
        <dbReference type="ARBA" id="ARBA00022475"/>
    </source>
</evidence>
<keyword evidence="16" id="KW-0997">Cell inner membrane</keyword>
<dbReference type="PANTHER" id="PTHR30474:SF2">
    <property type="entry name" value="PEPTIDOGLYCAN GLYCOSYLTRANSFERASE FTSW-RELATED"/>
    <property type="match status" value="1"/>
</dbReference>
<keyword evidence="6 16" id="KW-0808">Transferase</keyword>
<evidence type="ECO:0000256" key="14">
    <source>
        <dbReference type="ARBA" id="ARBA00038053"/>
    </source>
</evidence>
<feature type="transmembrane region" description="Helical" evidence="16">
    <location>
        <begin position="207"/>
        <end position="227"/>
    </location>
</feature>
<feature type="transmembrane region" description="Helical" evidence="16">
    <location>
        <begin position="126"/>
        <end position="147"/>
    </location>
</feature>
<keyword evidence="10 16" id="KW-1133">Transmembrane helix</keyword>
<feature type="transmembrane region" description="Helical" evidence="16">
    <location>
        <begin position="355"/>
        <end position="378"/>
    </location>
</feature>
<dbReference type="EMBL" id="CP029556">
    <property type="protein sequence ID" value="AXA84657.1"/>
    <property type="molecule type" value="Genomic_DNA"/>
</dbReference>
<comment type="subcellular location">
    <subcellularLocation>
        <location evidence="16">Cell inner membrane</location>
        <topology evidence="16">Multi-pass membrane protein</topology>
    </subcellularLocation>
    <subcellularLocation>
        <location evidence="1">Cell membrane</location>
        <topology evidence="1">Multi-pass membrane protein</topology>
    </subcellularLocation>
    <text evidence="16">Localizes to the division septum.</text>
</comment>
<feature type="transmembrane region" description="Helical" evidence="16">
    <location>
        <begin position="326"/>
        <end position="349"/>
    </location>
</feature>
<feature type="region of interest" description="Disordered" evidence="17">
    <location>
        <begin position="447"/>
        <end position="476"/>
    </location>
</feature>
<feature type="transmembrane region" description="Helical" evidence="16">
    <location>
        <begin position="93"/>
        <end position="114"/>
    </location>
</feature>
<dbReference type="Proteomes" id="UP000251842">
    <property type="component" value="Chromosome"/>
</dbReference>
<keyword evidence="12 16" id="KW-0131">Cell cycle</keyword>
<keyword evidence="11 16" id="KW-0472">Membrane</keyword>
<sequence length="476" mass="50897">MDGRHDTAASRQATRFDAIQGRFDPWLLGCMLALAALGLVMVASSSLAIAESRDLSPLYYFNRHVMYLGLGIVLAAVVMTRGDIRGIEQHSRLLPIIGILILLLVLVPGIGHTVKGARRWVSLGPIGFQPAEAVKLVLIVWLASYLARFSEEVKGTWTAMFKAFGVAAAFSVILLGVQKDFGTTALVLAITAGMMVLGGVNMPRMVLPALAAIPLLALMILLEPYRVERMVSFRNPWADPFGSGYQLTNALMAVGRGEFWGVGLGGSVQKLSYLPEAYTDFIMAVIAEELGFVGVCTVIALYAGLVGRAFWLGLKCVEMRRHFSGYLAFGIGLWIALQAFVSIGVNLGLLPTKGLTLPLISSGGSSILVTCVAMGLLLRVSWEFERARRQVALRREASMPNTAAAPVAEATKPVQPAATPVREAASVAADALAEAGDRTRATLARLLDRMPRSAGGDAARTRRSRIEPSFGGASGQ</sequence>
<dbReference type="Pfam" id="PF01098">
    <property type="entry name" value="FTSW_RODA_SPOVE"/>
    <property type="match status" value="1"/>
</dbReference>
<feature type="transmembrane region" description="Helical" evidence="16">
    <location>
        <begin position="159"/>
        <end position="177"/>
    </location>
</feature>
<gene>
    <name evidence="16 18" type="primary">ftsW</name>
    <name evidence="18" type="ORF">DCD74_08145</name>
</gene>
<evidence type="ECO:0000256" key="9">
    <source>
        <dbReference type="ARBA" id="ARBA00022984"/>
    </source>
</evidence>
<dbReference type="GO" id="GO:0032153">
    <property type="term" value="C:cell division site"/>
    <property type="evidence" value="ECO:0007669"/>
    <property type="project" value="UniProtKB-UniRule"/>
</dbReference>
<evidence type="ECO:0000256" key="15">
    <source>
        <dbReference type="ARBA" id="ARBA00049902"/>
    </source>
</evidence>